<protein>
    <submittedName>
        <fullName evidence="1">Uncharacterized protein</fullName>
    </submittedName>
</protein>
<gene>
    <name evidence="1" type="ORF">BpHYR1_045277</name>
</gene>
<comment type="caution">
    <text evidence="1">The sequence shown here is derived from an EMBL/GenBank/DDBJ whole genome shotgun (WGS) entry which is preliminary data.</text>
</comment>
<evidence type="ECO:0000313" key="1">
    <source>
        <dbReference type="EMBL" id="RNA14752.1"/>
    </source>
</evidence>
<keyword evidence="2" id="KW-1185">Reference proteome</keyword>
<proteinExistence type="predicted"/>
<dbReference type="EMBL" id="REGN01005117">
    <property type="protein sequence ID" value="RNA14752.1"/>
    <property type="molecule type" value="Genomic_DNA"/>
</dbReference>
<dbReference type="Proteomes" id="UP000276133">
    <property type="component" value="Unassembled WGS sequence"/>
</dbReference>
<accession>A0A3M7QTU0</accession>
<dbReference type="OrthoDB" id="10039910at2759"/>
<dbReference type="AlphaFoldDB" id="A0A3M7QTU0"/>
<organism evidence="1 2">
    <name type="scientific">Brachionus plicatilis</name>
    <name type="common">Marine rotifer</name>
    <name type="synonym">Brachionus muelleri</name>
    <dbReference type="NCBI Taxonomy" id="10195"/>
    <lineage>
        <taxon>Eukaryota</taxon>
        <taxon>Metazoa</taxon>
        <taxon>Spiralia</taxon>
        <taxon>Gnathifera</taxon>
        <taxon>Rotifera</taxon>
        <taxon>Eurotatoria</taxon>
        <taxon>Monogononta</taxon>
        <taxon>Pseudotrocha</taxon>
        <taxon>Ploima</taxon>
        <taxon>Brachionidae</taxon>
        <taxon>Brachionus</taxon>
    </lineage>
</organism>
<reference evidence="1 2" key="1">
    <citation type="journal article" date="2018" name="Sci. Rep.">
        <title>Genomic signatures of local adaptation to the degree of environmental predictability in rotifers.</title>
        <authorList>
            <person name="Franch-Gras L."/>
            <person name="Hahn C."/>
            <person name="Garcia-Roger E.M."/>
            <person name="Carmona M.J."/>
            <person name="Serra M."/>
            <person name="Gomez A."/>
        </authorList>
    </citation>
    <scope>NUCLEOTIDE SEQUENCE [LARGE SCALE GENOMIC DNA]</scope>
    <source>
        <strain evidence="1">HYR1</strain>
    </source>
</reference>
<evidence type="ECO:0000313" key="2">
    <source>
        <dbReference type="Proteomes" id="UP000276133"/>
    </source>
</evidence>
<sequence>MTIYPTQMQKVNSINLMFHASKIFQELCGSKILIDSFAGIIDHASTSLNPGNVVGKAFNFPSSFEGGDHAI</sequence>
<name>A0A3M7QTU0_BRAPC</name>